<dbReference type="EMBL" id="JACHGN010000014">
    <property type="protein sequence ID" value="MBB5136299.1"/>
    <property type="molecule type" value="Genomic_DNA"/>
</dbReference>
<dbReference type="RefSeq" id="WP_221336907.1">
    <property type="nucleotide sequence ID" value="NZ_BAABIX010000047.1"/>
</dbReference>
<sequence length="116" mass="12344">MSERVAGPEERFTAIAEELLTLAGVTQTASVYDARPGFGSSALKVGGRIFAMLVRGGLVVKLPSRRVEELVAAGAGERFDPGHGRPMREWLAVAPSAAEDWLALVHEAREFVAALA</sequence>
<evidence type="ECO:0000313" key="2">
    <source>
        <dbReference type="EMBL" id="MBB5136299.1"/>
    </source>
</evidence>
<reference evidence="2 3" key="1">
    <citation type="submission" date="2020-08" db="EMBL/GenBank/DDBJ databases">
        <title>Genomic Encyclopedia of Type Strains, Phase IV (KMG-IV): sequencing the most valuable type-strain genomes for metagenomic binning, comparative biology and taxonomic classification.</title>
        <authorList>
            <person name="Goeker M."/>
        </authorList>
    </citation>
    <scope>NUCLEOTIDE SEQUENCE [LARGE SCALE GENOMIC DNA]</scope>
    <source>
        <strain evidence="2 3">DSM 45615</strain>
    </source>
</reference>
<dbReference type="AlphaFoldDB" id="A0A840PBC2"/>
<proteinExistence type="predicted"/>
<accession>A0A840PBC2</accession>
<name>A0A840PBC2_9ACTN</name>
<organism evidence="2 3">
    <name type="scientific">Thermocatellispora tengchongensis</name>
    <dbReference type="NCBI Taxonomy" id="1073253"/>
    <lineage>
        <taxon>Bacteria</taxon>
        <taxon>Bacillati</taxon>
        <taxon>Actinomycetota</taxon>
        <taxon>Actinomycetes</taxon>
        <taxon>Streptosporangiales</taxon>
        <taxon>Streptosporangiaceae</taxon>
        <taxon>Thermocatellispora</taxon>
    </lineage>
</organism>
<keyword evidence="3" id="KW-1185">Reference proteome</keyword>
<dbReference type="InterPro" id="IPR007076">
    <property type="entry name" value="TfoX_N"/>
</dbReference>
<evidence type="ECO:0000313" key="3">
    <source>
        <dbReference type="Proteomes" id="UP000578449"/>
    </source>
</evidence>
<dbReference type="SUPFAM" id="SSF159894">
    <property type="entry name" value="YgaC/TfoX-N like"/>
    <property type="match status" value="1"/>
</dbReference>
<comment type="caution">
    <text evidence="2">The sequence shown here is derived from an EMBL/GenBank/DDBJ whole genome shotgun (WGS) entry which is preliminary data.</text>
</comment>
<evidence type="ECO:0000259" key="1">
    <source>
        <dbReference type="Pfam" id="PF04993"/>
    </source>
</evidence>
<dbReference type="Pfam" id="PF04993">
    <property type="entry name" value="TfoX_N"/>
    <property type="match status" value="1"/>
</dbReference>
<dbReference type="Proteomes" id="UP000578449">
    <property type="component" value="Unassembled WGS sequence"/>
</dbReference>
<protein>
    <recommendedName>
        <fullName evidence="1">TfoX N-terminal domain-containing protein</fullName>
    </recommendedName>
</protein>
<feature type="domain" description="TfoX N-terminal" evidence="1">
    <location>
        <begin position="32"/>
        <end position="112"/>
    </location>
</feature>
<gene>
    <name evidence="2" type="ORF">HNP84_006046</name>
</gene>
<dbReference type="Gene3D" id="3.30.1460.30">
    <property type="entry name" value="YgaC/TfoX-N like chaperone"/>
    <property type="match status" value="1"/>
</dbReference>